<gene>
    <name evidence="5" type="ORF">H4W79_001146</name>
</gene>
<comment type="caution">
    <text evidence="5">The sequence shown here is derived from an EMBL/GenBank/DDBJ whole genome shotgun (WGS) entry which is preliminary data.</text>
</comment>
<keyword evidence="1 2" id="KW-0238">DNA-binding</keyword>
<organism evidence="5 6">
    <name type="scientific">Nocardiopsis terrae</name>
    <dbReference type="NCBI Taxonomy" id="372655"/>
    <lineage>
        <taxon>Bacteria</taxon>
        <taxon>Bacillati</taxon>
        <taxon>Actinomycetota</taxon>
        <taxon>Actinomycetes</taxon>
        <taxon>Streptosporangiales</taxon>
        <taxon>Nocardiopsidaceae</taxon>
        <taxon>Nocardiopsis</taxon>
    </lineage>
</organism>
<dbReference type="PROSITE" id="PS50977">
    <property type="entry name" value="HTH_TETR_2"/>
    <property type="match status" value="1"/>
</dbReference>
<evidence type="ECO:0000256" key="2">
    <source>
        <dbReference type="PROSITE-ProRule" id="PRU00335"/>
    </source>
</evidence>
<evidence type="ECO:0000313" key="6">
    <source>
        <dbReference type="Proteomes" id="UP000598217"/>
    </source>
</evidence>
<dbReference type="SUPFAM" id="SSF46689">
    <property type="entry name" value="Homeodomain-like"/>
    <property type="match status" value="1"/>
</dbReference>
<feature type="region of interest" description="Disordered" evidence="3">
    <location>
        <begin position="63"/>
        <end position="84"/>
    </location>
</feature>
<protein>
    <submittedName>
        <fullName evidence="5">AcrR family transcriptional regulator</fullName>
    </submittedName>
</protein>
<keyword evidence="6" id="KW-1185">Reference proteome</keyword>
<dbReference type="InterPro" id="IPR001647">
    <property type="entry name" value="HTH_TetR"/>
</dbReference>
<dbReference type="InterPro" id="IPR009057">
    <property type="entry name" value="Homeodomain-like_sf"/>
</dbReference>
<evidence type="ECO:0000259" key="4">
    <source>
        <dbReference type="PROSITE" id="PS50977"/>
    </source>
</evidence>
<dbReference type="EMBL" id="JADBDY010000001">
    <property type="protein sequence ID" value="MBE1456932.1"/>
    <property type="molecule type" value="Genomic_DNA"/>
</dbReference>
<sequence>MTLLDEAGLDKFSMRQLAGRLSVTAMSLYWYVDNKDDLLELALDEVLGTVHVPGAEEGATGVRTCEHSPASGGTCGSVTRGRCT</sequence>
<name>A0ABR9HD41_9ACTN</name>
<dbReference type="RefSeq" id="WP_191272755.1">
    <property type="nucleotide sequence ID" value="NZ_BMXJ01000006.1"/>
</dbReference>
<dbReference type="Proteomes" id="UP000598217">
    <property type="component" value="Unassembled WGS sequence"/>
</dbReference>
<evidence type="ECO:0000313" key="5">
    <source>
        <dbReference type="EMBL" id="MBE1456932.1"/>
    </source>
</evidence>
<evidence type="ECO:0000256" key="1">
    <source>
        <dbReference type="ARBA" id="ARBA00023125"/>
    </source>
</evidence>
<dbReference type="Pfam" id="PF00440">
    <property type="entry name" value="TetR_N"/>
    <property type="match status" value="1"/>
</dbReference>
<evidence type="ECO:0000256" key="3">
    <source>
        <dbReference type="SAM" id="MobiDB-lite"/>
    </source>
</evidence>
<feature type="domain" description="HTH tetR-type" evidence="4">
    <location>
        <begin position="1"/>
        <end position="50"/>
    </location>
</feature>
<proteinExistence type="predicted"/>
<dbReference type="Gene3D" id="1.10.357.10">
    <property type="entry name" value="Tetracycline Repressor, domain 2"/>
    <property type="match status" value="1"/>
</dbReference>
<accession>A0ABR9HD41</accession>
<reference evidence="5 6" key="1">
    <citation type="submission" date="2020-10" db="EMBL/GenBank/DDBJ databases">
        <title>Sequencing the genomes of 1000 actinobacteria strains.</title>
        <authorList>
            <person name="Klenk H.-P."/>
        </authorList>
    </citation>
    <scope>NUCLEOTIDE SEQUENCE [LARGE SCALE GENOMIC DNA]</scope>
    <source>
        <strain evidence="5 6">DSM 45157</strain>
    </source>
</reference>
<feature type="DNA-binding region" description="H-T-H motif" evidence="2">
    <location>
        <begin position="13"/>
        <end position="32"/>
    </location>
</feature>